<dbReference type="GO" id="GO:0031011">
    <property type="term" value="C:Ino80 complex"/>
    <property type="evidence" value="ECO:0007669"/>
    <property type="project" value="InterPro"/>
</dbReference>
<dbReference type="PANTHER" id="PTHR31200:SF1">
    <property type="entry name" value="INO80 COMPLEX SUBUNIT C"/>
    <property type="match status" value="1"/>
</dbReference>
<evidence type="ECO:0000256" key="2">
    <source>
        <dbReference type="ARBA" id="ARBA00023015"/>
    </source>
</evidence>
<sequence>MPPGTTGDPSDEGKDEKRPIFRDPNYQNTATAGGKKKTWRSLKQIMAHERSLPWPPDTPLYSTIAAPPSLKPAKKYSDISGLEAKYTDPQTKLFYANADEFTTVRSLPSDIIAGYLSLRGAINPIG</sequence>
<dbReference type="AlphaFoldDB" id="A0A023F9E0"/>
<evidence type="ECO:0000256" key="5">
    <source>
        <dbReference type="SAM" id="MobiDB-lite"/>
    </source>
</evidence>
<evidence type="ECO:0000313" key="7">
    <source>
        <dbReference type="EMBL" id="JAC18116.1"/>
    </source>
</evidence>
<feature type="region of interest" description="Disordered" evidence="5">
    <location>
        <begin position="1"/>
        <end position="39"/>
    </location>
</feature>
<keyword evidence="2" id="KW-0805">Transcription regulation</keyword>
<feature type="compositionally biased region" description="Basic and acidic residues" evidence="5">
    <location>
        <begin position="11"/>
        <end position="21"/>
    </location>
</feature>
<dbReference type="InterPro" id="IPR013272">
    <property type="entry name" value="Vps72/YL1_C"/>
</dbReference>
<dbReference type="InterPro" id="IPR029525">
    <property type="entry name" value="INO80C/Ies6"/>
</dbReference>
<dbReference type="Pfam" id="PF08265">
    <property type="entry name" value="YL1_C"/>
    <property type="match status" value="1"/>
</dbReference>
<dbReference type="EMBL" id="GBBI01000596">
    <property type="protein sequence ID" value="JAC18116.1"/>
    <property type="molecule type" value="mRNA"/>
</dbReference>
<accession>A0A023F9E0</accession>
<comment type="subcellular location">
    <subcellularLocation>
        <location evidence="1">Nucleus</location>
    </subcellularLocation>
</comment>
<protein>
    <submittedName>
        <fullName evidence="7">Putative yl1 nuclear protein</fullName>
    </submittedName>
</protein>
<keyword evidence="4" id="KW-0539">Nucleus</keyword>
<dbReference type="SMART" id="SM00993">
    <property type="entry name" value="YL1_C"/>
    <property type="match status" value="1"/>
</dbReference>
<evidence type="ECO:0000259" key="6">
    <source>
        <dbReference type="SMART" id="SM00993"/>
    </source>
</evidence>
<evidence type="ECO:0000256" key="4">
    <source>
        <dbReference type="ARBA" id="ARBA00023242"/>
    </source>
</evidence>
<feature type="domain" description="Vps72/YL1 C-terminal" evidence="6">
    <location>
        <begin position="75"/>
        <end position="104"/>
    </location>
</feature>
<proteinExistence type="evidence at transcript level"/>
<dbReference type="PANTHER" id="PTHR31200">
    <property type="entry name" value="INO80 COMPLEX SUBUNIT C"/>
    <property type="match status" value="1"/>
</dbReference>
<evidence type="ECO:0000256" key="1">
    <source>
        <dbReference type="ARBA" id="ARBA00004123"/>
    </source>
</evidence>
<keyword evidence="3" id="KW-0804">Transcription</keyword>
<name>A0A023F9E0_TRIIF</name>
<dbReference type="GO" id="GO:0006338">
    <property type="term" value="P:chromatin remodeling"/>
    <property type="evidence" value="ECO:0007669"/>
    <property type="project" value="InterPro"/>
</dbReference>
<reference evidence="7" key="1">
    <citation type="journal article" date="2014" name="PLoS Negl. Trop. Dis.">
        <title>An updated insight into the Sialotranscriptome of Triatoma infestans: developmental stage and geographic variations.</title>
        <authorList>
            <person name="Schwarz A."/>
            <person name="Medrano-Mercado N."/>
            <person name="Schaub G.A."/>
            <person name="Struchiner C.J."/>
            <person name="Bargues M.D."/>
            <person name="Levy M.Z."/>
            <person name="Ribeiro J.M."/>
        </authorList>
    </citation>
    <scope>NUCLEOTIDE SEQUENCE</scope>
    <source>
        <strain evidence="7">Chile</strain>
        <tissue evidence="7">Salivary glands</tissue>
    </source>
</reference>
<organism evidence="7">
    <name type="scientific">Triatoma infestans</name>
    <name type="common">Assassin bug</name>
    <dbReference type="NCBI Taxonomy" id="30076"/>
    <lineage>
        <taxon>Eukaryota</taxon>
        <taxon>Metazoa</taxon>
        <taxon>Ecdysozoa</taxon>
        <taxon>Arthropoda</taxon>
        <taxon>Hexapoda</taxon>
        <taxon>Insecta</taxon>
        <taxon>Pterygota</taxon>
        <taxon>Neoptera</taxon>
        <taxon>Paraneoptera</taxon>
        <taxon>Hemiptera</taxon>
        <taxon>Heteroptera</taxon>
        <taxon>Panheteroptera</taxon>
        <taxon>Cimicomorpha</taxon>
        <taxon>Reduviidae</taxon>
        <taxon>Triatominae</taxon>
        <taxon>Triatoma</taxon>
    </lineage>
</organism>
<evidence type="ECO:0000256" key="3">
    <source>
        <dbReference type="ARBA" id="ARBA00023163"/>
    </source>
</evidence>